<dbReference type="EMBL" id="LAZR01002344">
    <property type="protein sequence ID" value="KKN31264.1"/>
    <property type="molecule type" value="Genomic_DNA"/>
</dbReference>
<accession>A0A0F9PM93</accession>
<evidence type="ECO:0000256" key="1">
    <source>
        <dbReference type="SAM" id="Phobius"/>
    </source>
</evidence>
<feature type="transmembrane region" description="Helical" evidence="1">
    <location>
        <begin position="79"/>
        <end position="108"/>
    </location>
</feature>
<protein>
    <submittedName>
        <fullName evidence="2">Uncharacterized protein</fullName>
    </submittedName>
</protein>
<keyword evidence="1" id="KW-0812">Transmembrane</keyword>
<keyword evidence="1" id="KW-1133">Transmembrane helix</keyword>
<comment type="caution">
    <text evidence="2">The sequence shown here is derived from an EMBL/GenBank/DDBJ whole genome shotgun (WGS) entry which is preliminary data.</text>
</comment>
<evidence type="ECO:0000313" key="2">
    <source>
        <dbReference type="EMBL" id="KKN31264.1"/>
    </source>
</evidence>
<reference evidence="2" key="1">
    <citation type="journal article" date="2015" name="Nature">
        <title>Complex archaea that bridge the gap between prokaryotes and eukaryotes.</title>
        <authorList>
            <person name="Spang A."/>
            <person name="Saw J.H."/>
            <person name="Jorgensen S.L."/>
            <person name="Zaremba-Niedzwiedzka K."/>
            <person name="Martijn J."/>
            <person name="Lind A.E."/>
            <person name="van Eijk R."/>
            <person name="Schleper C."/>
            <person name="Guy L."/>
            <person name="Ettema T.J."/>
        </authorList>
    </citation>
    <scope>NUCLEOTIDE SEQUENCE</scope>
</reference>
<dbReference type="AlphaFoldDB" id="A0A0F9PM93"/>
<proteinExistence type="predicted"/>
<name>A0A0F9PM93_9ZZZZ</name>
<sequence>MRIGQLELFAVPNPELVRLKREALRRALTNLSLITANGYGPLTPRESFMHSLISTFISRTKSWSTNLSSRGVKALNVSYWTFTVLCCITFFISPWYLFLAFLIPALILNHMRITRKVWKTVSNCPCGLSTSGI</sequence>
<organism evidence="2">
    <name type="scientific">marine sediment metagenome</name>
    <dbReference type="NCBI Taxonomy" id="412755"/>
    <lineage>
        <taxon>unclassified sequences</taxon>
        <taxon>metagenomes</taxon>
        <taxon>ecological metagenomes</taxon>
    </lineage>
</organism>
<gene>
    <name evidence="2" type="ORF">LCGC14_0825800</name>
</gene>
<keyword evidence="1" id="KW-0472">Membrane</keyword>